<dbReference type="EMBL" id="PJRP01000008">
    <property type="protein sequence ID" value="PLP99100.1"/>
    <property type="molecule type" value="Genomic_DNA"/>
</dbReference>
<dbReference type="Gene3D" id="3.30.70.2650">
    <property type="match status" value="1"/>
</dbReference>
<dbReference type="PANTHER" id="PTHR30319">
    <property type="entry name" value="PHENYLACETIC ACID REGULATOR-RELATED TRANSCRIPTIONAL REPRESSOR"/>
    <property type="match status" value="1"/>
</dbReference>
<dbReference type="AlphaFoldDB" id="A0A2N5CA46"/>
<evidence type="ECO:0000313" key="5">
    <source>
        <dbReference type="Proteomes" id="UP000234341"/>
    </source>
</evidence>
<reference evidence="4 5" key="1">
    <citation type="submission" date="2017-12" db="EMBL/GenBank/DDBJ databases">
        <title>Genome sequence of the active heterotrophic nitrifier-denitrifier, Cupriavidus pauculus UM1.</title>
        <authorList>
            <person name="Putonti C."/>
            <person name="Castignetti D."/>
        </authorList>
    </citation>
    <scope>NUCLEOTIDE SEQUENCE [LARGE SCALE GENOMIC DNA]</scope>
    <source>
        <strain evidence="4 5">UM1</strain>
    </source>
</reference>
<dbReference type="Proteomes" id="UP000234341">
    <property type="component" value="Unassembled WGS sequence"/>
</dbReference>
<name>A0A2N5CA46_9BURK</name>
<dbReference type="Pfam" id="PF07848">
    <property type="entry name" value="PaaX"/>
    <property type="match status" value="1"/>
</dbReference>
<organism evidence="4 5">
    <name type="scientific">Cupriavidus pauculus</name>
    <dbReference type="NCBI Taxonomy" id="82633"/>
    <lineage>
        <taxon>Bacteria</taxon>
        <taxon>Pseudomonadati</taxon>
        <taxon>Pseudomonadota</taxon>
        <taxon>Betaproteobacteria</taxon>
        <taxon>Burkholderiales</taxon>
        <taxon>Burkholderiaceae</taxon>
        <taxon>Cupriavidus</taxon>
    </lineage>
</organism>
<evidence type="ECO:0000313" key="4">
    <source>
        <dbReference type="EMBL" id="PLP99100.1"/>
    </source>
</evidence>
<dbReference type="GO" id="GO:0006351">
    <property type="term" value="P:DNA-templated transcription"/>
    <property type="evidence" value="ECO:0007669"/>
    <property type="project" value="InterPro"/>
</dbReference>
<dbReference type="InterPro" id="IPR036388">
    <property type="entry name" value="WH-like_DNA-bd_sf"/>
</dbReference>
<sequence>MPDLLKPEGVSPAVTRLAKGLKLGAGSLLVTMYGDVIAPRPQAPWLGSLIALSAPFGLSNRLVRTAIFRLTADDWLEATRVGRKSFYGLSDAGLLRVQHAGKRIYAGASPAWDGKWTLVLLRNDTRASMRQPLRRELLWEGFGPVAPGVFAHPNADQGSLAEILLAAGATEHAAVMRAESVASFSRQPLEQLIHQIYRLKEVAQAWQAYVRRFASWVKEAPSLSAADAFFVRILLIHEYRRVLLRDPGLPDELLPADWPGREARAGTGALYAALLPASEAYLRAQMETEAGTFQSAIRVLRERFTSRFHE</sequence>
<gene>
    <name evidence="4" type="primary">paaX</name>
    <name evidence="4" type="ORF">CYJ10_17495</name>
</gene>
<dbReference type="OrthoDB" id="2270427at2"/>
<evidence type="ECO:0000259" key="3">
    <source>
        <dbReference type="Pfam" id="PF20803"/>
    </source>
</evidence>
<feature type="domain" description="Transcriptional repressor PaaX-like central Cas2-like" evidence="3">
    <location>
        <begin position="110"/>
        <end position="182"/>
    </location>
</feature>
<dbReference type="InterPro" id="IPR011965">
    <property type="entry name" value="PaaX_trns_reg"/>
</dbReference>
<dbReference type="RefSeq" id="WP_101682756.1">
    <property type="nucleotide sequence ID" value="NZ_PJRP01000008.1"/>
</dbReference>
<dbReference type="NCBIfam" id="TIGR02277">
    <property type="entry name" value="PaaX_trns_reg"/>
    <property type="match status" value="1"/>
</dbReference>
<feature type="domain" description="Transcriptional repressor PaaX-like N-terminal" evidence="1">
    <location>
        <begin position="25"/>
        <end position="93"/>
    </location>
</feature>
<dbReference type="PIRSF" id="PIRSF020623">
    <property type="entry name" value="PaaX"/>
    <property type="match status" value="1"/>
</dbReference>
<dbReference type="InterPro" id="IPR013225">
    <property type="entry name" value="PaaX_C"/>
</dbReference>
<accession>A0A2N5CA46</accession>
<dbReference type="PANTHER" id="PTHR30319:SF1">
    <property type="entry name" value="TRANSCRIPTIONAL REPRESSOR PAAX"/>
    <property type="match status" value="1"/>
</dbReference>
<dbReference type="Pfam" id="PF08223">
    <property type="entry name" value="PaaX_C"/>
    <property type="match status" value="1"/>
</dbReference>
<dbReference type="Gene3D" id="1.20.58.1460">
    <property type="match status" value="1"/>
</dbReference>
<dbReference type="Pfam" id="PF20803">
    <property type="entry name" value="PaaX_M"/>
    <property type="match status" value="1"/>
</dbReference>
<dbReference type="InterPro" id="IPR012906">
    <property type="entry name" value="PaaX-like_N"/>
</dbReference>
<protein>
    <submittedName>
        <fullName evidence="4">Phenylacetic acid degradation operon negative regulatory protein PaaX</fullName>
    </submittedName>
</protein>
<proteinExistence type="predicted"/>
<comment type="caution">
    <text evidence="4">The sequence shown here is derived from an EMBL/GenBank/DDBJ whole genome shotgun (WGS) entry which is preliminary data.</text>
</comment>
<dbReference type="Gene3D" id="1.10.10.10">
    <property type="entry name" value="Winged helix-like DNA-binding domain superfamily/Winged helix DNA-binding domain"/>
    <property type="match status" value="1"/>
</dbReference>
<evidence type="ECO:0000259" key="2">
    <source>
        <dbReference type="Pfam" id="PF08223"/>
    </source>
</evidence>
<dbReference type="InterPro" id="IPR048846">
    <property type="entry name" value="PaaX-like_central"/>
</dbReference>
<evidence type="ECO:0000259" key="1">
    <source>
        <dbReference type="Pfam" id="PF07848"/>
    </source>
</evidence>
<feature type="domain" description="Transcriptional repressor PaaX-like C-terminal" evidence="2">
    <location>
        <begin position="197"/>
        <end position="283"/>
    </location>
</feature>